<comment type="subcellular location">
    <subcellularLocation>
        <location evidence="1">Endoplasmic reticulum</location>
    </subcellularLocation>
</comment>
<dbReference type="Gene3D" id="1.50.10.10">
    <property type="match status" value="1"/>
</dbReference>
<keyword evidence="8" id="KW-0732">Signal</keyword>
<dbReference type="InterPro" id="IPR036026">
    <property type="entry name" value="Seven-hairpin_glycosidases"/>
</dbReference>
<evidence type="ECO:0000256" key="1">
    <source>
        <dbReference type="ARBA" id="ARBA00004240"/>
    </source>
</evidence>
<feature type="domain" description="PA" evidence="9">
    <location>
        <begin position="719"/>
        <end position="781"/>
    </location>
</feature>
<feature type="active site" evidence="5">
    <location>
        <position position="271"/>
    </location>
</feature>
<dbReference type="EMBL" id="CAFZ01000040">
    <property type="protein sequence ID" value="CCA68810.1"/>
    <property type="molecule type" value="Genomic_DNA"/>
</dbReference>
<gene>
    <name evidence="10" type="ORF">PIIN_02672</name>
</gene>
<feature type="chain" id="PRO_5003468649" description="alpha-1,2-Mannosidase" evidence="8">
    <location>
        <begin position="22"/>
        <end position="841"/>
    </location>
</feature>
<feature type="binding site" evidence="6">
    <location>
        <position position="470"/>
    </location>
    <ligand>
        <name>Ca(2+)</name>
        <dbReference type="ChEBI" id="CHEBI:29108"/>
    </ligand>
</feature>
<dbReference type="PRINTS" id="PR00747">
    <property type="entry name" value="GLYHDRLASE47"/>
</dbReference>
<keyword evidence="3" id="KW-0256">Endoplasmic reticulum</keyword>
<feature type="active site" description="Proton donor" evidence="5">
    <location>
        <position position="365"/>
    </location>
</feature>
<dbReference type="GO" id="GO:0005509">
    <property type="term" value="F:calcium ion binding"/>
    <property type="evidence" value="ECO:0007669"/>
    <property type="project" value="InterPro"/>
</dbReference>
<dbReference type="Proteomes" id="UP000007148">
    <property type="component" value="Unassembled WGS sequence"/>
</dbReference>
<evidence type="ECO:0000256" key="4">
    <source>
        <dbReference type="ARBA" id="ARBA00023180"/>
    </source>
</evidence>
<dbReference type="InterPro" id="IPR003137">
    <property type="entry name" value="PA_domain"/>
</dbReference>
<dbReference type="GO" id="GO:1904380">
    <property type="term" value="P:endoplasmic reticulum mannose trimming"/>
    <property type="evidence" value="ECO:0007669"/>
    <property type="project" value="InterPro"/>
</dbReference>
<keyword evidence="11" id="KW-1185">Reference proteome</keyword>
<evidence type="ECO:0000256" key="7">
    <source>
        <dbReference type="RuleBase" id="RU361193"/>
    </source>
</evidence>
<proteinExistence type="inferred from homology"/>
<dbReference type="PANTHER" id="PTHR45679:SF5">
    <property type="entry name" value="ER DEGRADATION-ENHANCING ALPHA-MANNOSIDASE-LIKE PROTEIN 1"/>
    <property type="match status" value="1"/>
</dbReference>
<sequence length="841" mass="94614">MFVWFLVTLFIVQCEFGRVFGSPGHLWTTERKLQYREATRDLWKHGYNAYMDYAWPMDELMPLSCAGRGPDWDDPANIGTNDVAGNYSLTLVDVLDTLAIIGEQEEFSRAVKNVIEWVQFDVDTKPQVFEVTIRMLGGLLSGHILASEENLGHKLDWYRGELLDLAKDLGERLLPAFNTPTGLPFARINLRRGVASNESTETCVAGAGSLILEFATLSRLTGDDRFERAAYKAFFSLWNRRSDIGLLGNNIDVFTGKWGGMETTTIGAGVDSFYEYALKWYVLSGEPEFLDVWNEAYDSIMRYARTKDGYSASPPIYRWGTSSSNVDSLSAFWGGLQVLAGDVQNAIKSHLFYWSLWRKYHAIPELFNTASHKLTVTSYPLRPEFIETTFFLYQATKDPFYLDVGAQVYHDLESRTKTECGLAALADVLENRQDDRMESFALSETLKYLYLLFDENNPLASSDSNMVFTTEGHVLTLNTTHLRPMSEVRRELRKHENLVCPVVEPYVGNAGVRMPPLSYGIRSRPDYDYARTLVDFVPADTEFDPDVLWSQPYGLCEVPTVEIFSHDVLLSRYGHSSPEDEDVMSLSRKMRPYQNGVVVTEVMGLRVRIRSRFDGRGYDIVKIGHMNVRQGEKVFFNDTLLFGEPQNKTDETPQRARSVPLRFYVWGAQGILNTDAGLGEDLPVREFVVEADTADFGVDLDDARHSSSNSTFGFSGAHLVKVKDNVAGCSPYSDPEGKLKGTVIYVERGGCLFAAKLHHAIDVGALGVVVANDSDDHVNPMMLPEDVEMFGDSLNRGAMVVIPQSAANLVLEYISMEEKESLQYTAMSTSQVVFYISTDNR</sequence>
<name>G4TBU8_SERID</name>
<dbReference type="Gene3D" id="3.50.30.30">
    <property type="match status" value="1"/>
</dbReference>
<dbReference type="GO" id="GO:0044322">
    <property type="term" value="C:endoplasmic reticulum quality control compartment"/>
    <property type="evidence" value="ECO:0007669"/>
    <property type="project" value="GOC"/>
</dbReference>
<feature type="active site" description="Proton donor" evidence="5">
    <location>
        <position position="130"/>
    </location>
</feature>
<organism evidence="10 11">
    <name type="scientific">Serendipita indica (strain DSM 11827)</name>
    <name type="common">Root endophyte fungus</name>
    <name type="synonym">Piriformospora indica</name>
    <dbReference type="NCBI Taxonomy" id="1109443"/>
    <lineage>
        <taxon>Eukaryota</taxon>
        <taxon>Fungi</taxon>
        <taxon>Dikarya</taxon>
        <taxon>Basidiomycota</taxon>
        <taxon>Agaricomycotina</taxon>
        <taxon>Agaricomycetes</taxon>
        <taxon>Sebacinales</taxon>
        <taxon>Serendipitaceae</taxon>
        <taxon>Serendipita</taxon>
    </lineage>
</organism>
<comment type="cofactor">
    <cofactor evidence="6">
        <name>Ca(2+)</name>
        <dbReference type="ChEBI" id="CHEBI:29108"/>
    </cofactor>
</comment>
<evidence type="ECO:0000313" key="10">
    <source>
        <dbReference type="EMBL" id="CCA68810.1"/>
    </source>
</evidence>
<dbReference type="InParanoid" id="G4TBU8"/>
<evidence type="ECO:0000313" key="11">
    <source>
        <dbReference type="Proteomes" id="UP000007148"/>
    </source>
</evidence>
<feature type="active site" evidence="5">
    <location>
        <position position="384"/>
    </location>
</feature>
<dbReference type="eggNOG" id="KOG2429">
    <property type="taxonomic scope" value="Eukaryota"/>
</dbReference>
<comment type="caution">
    <text evidence="10">The sequence shown here is derived from an EMBL/GenBank/DDBJ whole genome shotgun (WGS) entry which is preliminary data.</text>
</comment>
<dbReference type="FunCoup" id="G4TBU8">
    <property type="interactions" value="336"/>
</dbReference>
<reference evidence="10 11" key="1">
    <citation type="journal article" date="2011" name="PLoS Pathog.">
        <title>Endophytic Life Strategies Decoded by Genome and Transcriptome Analyses of the Mutualistic Root Symbiont Piriformospora indica.</title>
        <authorList>
            <person name="Zuccaro A."/>
            <person name="Lahrmann U."/>
            <person name="Guldener U."/>
            <person name="Langen G."/>
            <person name="Pfiffi S."/>
            <person name="Biedenkopf D."/>
            <person name="Wong P."/>
            <person name="Samans B."/>
            <person name="Grimm C."/>
            <person name="Basiewicz M."/>
            <person name="Murat C."/>
            <person name="Martin F."/>
            <person name="Kogel K.H."/>
        </authorList>
    </citation>
    <scope>NUCLEOTIDE SEQUENCE [LARGE SCALE GENOMIC DNA]</scope>
    <source>
        <strain evidence="10 11">DSM 11827</strain>
    </source>
</reference>
<dbReference type="HOGENOM" id="CLU_003818_2_1_1"/>
<keyword evidence="7" id="KW-0326">Glycosidase</keyword>
<keyword evidence="4" id="KW-0325">Glycoprotein</keyword>
<dbReference type="GO" id="GO:0036503">
    <property type="term" value="P:ERAD pathway"/>
    <property type="evidence" value="ECO:0007669"/>
    <property type="project" value="UniProtKB-ARBA"/>
</dbReference>
<dbReference type="STRING" id="1109443.G4TBU8"/>
<accession>G4TBU8</accession>
<dbReference type="OrthoDB" id="8118055at2759"/>
<comment type="similarity">
    <text evidence="2 7">Belongs to the glycosyl hydrolase 47 family.</text>
</comment>
<dbReference type="InterPro" id="IPR001382">
    <property type="entry name" value="Glyco_hydro_47"/>
</dbReference>
<dbReference type="Pfam" id="PF01532">
    <property type="entry name" value="Glyco_hydro_47"/>
    <property type="match status" value="1"/>
</dbReference>
<dbReference type="InterPro" id="IPR044674">
    <property type="entry name" value="EDEM1/2/3"/>
</dbReference>
<keyword evidence="6" id="KW-0479">Metal-binding</keyword>
<evidence type="ECO:0000256" key="6">
    <source>
        <dbReference type="PIRSR" id="PIRSR601382-2"/>
    </source>
</evidence>
<keyword evidence="7" id="KW-0378">Hydrolase</keyword>
<dbReference type="GO" id="GO:0016020">
    <property type="term" value="C:membrane"/>
    <property type="evidence" value="ECO:0007669"/>
    <property type="project" value="InterPro"/>
</dbReference>
<dbReference type="OMA" id="LPEVWDM"/>
<dbReference type="SUPFAM" id="SSF52025">
    <property type="entry name" value="PA domain"/>
    <property type="match status" value="1"/>
</dbReference>
<keyword evidence="6" id="KW-0106">Calcium</keyword>
<dbReference type="Pfam" id="PF02225">
    <property type="entry name" value="PA"/>
    <property type="match status" value="1"/>
</dbReference>
<evidence type="ECO:0000256" key="3">
    <source>
        <dbReference type="ARBA" id="ARBA00022824"/>
    </source>
</evidence>
<feature type="signal peptide" evidence="8">
    <location>
        <begin position="1"/>
        <end position="21"/>
    </location>
</feature>
<evidence type="ECO:0000256" key="8">
    <source>
        <dbReference type="SAM" id="SignalP"/>
    </source>
</evidence>
<evidence type="ECO:0000256" key="5">
    <source>
        <dbReference type="PIRSR" id="PIRSR601382-1"/>
    </source>
</evidence>
<dbReference type="GO" id="GO:0005975">
    <property type="term" value="P:carbohydrate metabolic process"/>
    <property type="evidence" value="ECO:0007669"/>
    <property type="project" value="InterPro"/>
</dbReference>
<evidence type="ECO:0000256" key="2">
    <source>
        <dbReference type="ARBA" id="ARBA00007658"/>
    </source>
</evidence>
<dbReference type="PANTHER" id="PTHR45679">
    <property type="entry name" value="ER DEGRADATION-ENHANCING ALPHA-MANNOSIDASE-LIKE PROTEIN 2"/>
    <property type="match status" value="1"/>
</dbReference>
<dbReference type="InterPro" id="IPR012341">
    <property type="entry name" value="6hp_glycosidase-like_sf"/>
</dbReference>
<evidence type="ECO:0000259" key="9">
    <source>
        <dbReference type="Pfam" id="PF02225"/>
    </source>
</evidence>
<protein>
    <recommendedName>
        <fullName evidence="7">alpha-1,2-Mannosidase</fullName>
        <ecNumber evidence="7">3.2.1.-</ecNumber>
    </recommendedName>
</protein>
<dbReference type="SUPFAM" id="SSF48225">
    <property type="entry name" value="Seven-hairpin glycosidases"/>
    <property type="match status" value="1"/>
</dbReference>
<dbReference type="InterPro" id="IPR046450">
    <property type="entry name" value="PA_dom_sf"/>
</dbReference>
<dbReference type="EC" id="3.2.1.-" evidence="7"/>
<dbReference type="AlphaFoldDB" id="G4TBU8"/>
<dbReference type="GO" id="GO:0004571">
    <property type="term" value="F:mannosyl-oligosaccharide 1,2-alpha-mannosidase activity"/>
    <property type="evidence" value="ECO:0007669"/>
    <property type="project" value="InterPro"/>
</dbReference>